<dbReference type="Pfam" id="PF21149">
    <property type="entry name" value="FAS_pseudo-KR"/>
    <property type="match status" value="1"/>
</dbReference>
<comment type="caution">
    <text evidence="2">The sequence shown here is derived from an EMBL/GenBank/DDBJ whole genome shotgun (WGS) entry which is preliminary data.</text>
</comment>
<dbReference type="AlphaFoldDB" id="A0A8X6R1A2"/>
<name>A0A8X6R1A2_NEPPI</name>
<evidence type="ECO:0000259" key="1">
    <source>
        <dbReference type="Pfam" id="PF21149"/>
    </source>
</evidence>
<evidence type="ECO:0000313" key="2">
    <source>
        <dbReference type="EMBL" id="GFU52204.1"/>
    </source>
</evidence>
<reference evidence="2" key="1">
    <citation type="submission" date="2020-08" db="EMBL/GenBank/DDBJ databases">
        <title>Multicomponent nature underlies the extraordinary mechanical properties of spider dragline silk.</title>
        <authorList>
            <person name="Kono N."/>
            <person name="Nakamura H."/>
            <person name="Mori M."/>
            <person name="Yoshida Y."/>
            <person name="Ohtoshi R."/>
            <person name="Malay A.D."/>
            <person name="Moran D.A.P."/>
            <person name="Tomita M."/>
            <person name="Numata K."/>
            <person name="Arakawa K."/>
        </authorList>
    </citation>
    <scope>NUCLEOTIDE SEQUENCE</scope>
</reference>
<dbReference type="Proteomes" id="UP000887013">
    <property type="component" value="Unassembled WGS sequence"/>
</dbReference>
<feature type="non-terminal residue" evidence="2">
    <location>
        <position position="1"/>
    </location>
</feature>
<dbReference type="EMBL" id="BMAW01038457">
    <property type="protein sequence ID" value="GFU52204.1"/>
    <property type="molecule type" value="Genomic_DNA"/>
</dbReference>
<dbReference type="OrthoDB" id="10069075at2759"/>
<dbReference type="InterPro" id="IPR049391">
    <property type="entry name" value="FAS_pseudo-KR"/>
</dbReference>
<accession>A0A8X6R1A2</accession>
<evidence type="ECO:0000313" key="3">
    <source>
        <dbReference type="Proteomes" id="UP000887013"/>
    </source>
</evidence>
<dbReference type="Gene3D" id="3.40.50.720">
    <property type="entry name" value="NAD(P)-binding Rossmann-like Domain"/>
    <property type="match status" value="1"/>
</dbReference>
<feature type="domain" description="Fatty acid synthase pseudo-KR" evidence="1">
    <location>
        <begin position="1"/>
        <end position="30"/>
    </location>
</feature>
<sequence length="86" mass="9590">VWLVSQDDPTNGIIGLVNCLKQEPGGDRISNHAGYLNVERMSEDPHQDILSGTSAETGRIHADKYFASLISIYQEKLKLHPLFLLN</sequence>
<keyword evidence="3" id="KW-1185">Reference proteome</keyword>
<proteinExistence type="predicted"/>
<protein>
    <submittedName>
        <fullName evidence="2">Fatty acid synthase</fullName>
    </submittedName>
</protein>
<gene>
    <name evidence="2" type="primary">Fasn</name>
    <name evidence="2" type="ORF">NPIL_391781</name>
</gene>
<organism evidence="2 3">
    <name type="scientific">Nephila pilipes</name>
    <name type="common">Giant wood spider</name>
    <name type="synonym">Nephila maculata</name>
    <dbReference type="NCBI Taxonomy" id="299642"/>
    <lineage>
        <taxon>Eukaryota</taxon>
        <taxon>Metazoa</taxon>
        <taxon>Ecdysozoa</taxon>
        <taxon>Arthropoda</taxon>
        <taxon>Chelicerata</taxon>
        <taxon>Arachnida</taxon>
        <taxon>Araneae</taxon>
        <taxon>Araneomorphae</taxon>
        <taxon>Entelegynae</taxon>
        <taxon>Araneoidea</taxon>
        <taxon>Nephilidae</taxon>
        <taxon>Nephila</taxon>
    </lineage>
</organism>